<feature type="region of interest" description="Disordered" evidence="1">
    <location>
        <begin position="9"/>
        <end position="28"/>
    </location>
</feature>
<evidence type="ECO:0000256" key="1">
    <source>
        <dbReference type="SAM" id="MobiDB-lite"/>
    </source>
</evidence>
<dbReference type="GeneID" id="113456214"/>
<feature type="compositionally biased region" description="Basic and acidic residues" evidence="1">
    <location>
        <begin position="252"/>
        <end position="261"/>
    </location>
</feature>
<keyword evidence="2" id="KW-1185">Reference proteome</keyword>
<evidence type="ECO:0000313" key="3">
    <source>
        <dbReference type="RefSeq" id="XP_026635795.1"/>
    </source>
</evidence>
<name>A0ABM1U1D3_MICOH</name>
<organism evidence="2 3">
    <name type="scientific">Microtus ochrogaster</name>
    <name type="common">Prairie vole</name>
    <dbReference type="NCBI Taxonomy" id="79684"/>
    <lineage>
        <taxon>Eukaryota</taxon>
        <taxon>Metazoa</taxon>
        <taxon>Chordata</taxon>
        <taxon>Craniata</taxon>
        <taxon>Vertebrata</taxon>
        <taxon>Euteleostomi</taxon>
        <taxon>Mammalia</taxon>
        <taxon>Eutheria</taxon>
        <taxon>Euarchontoglires</taxon>
        <taxon>Glires</taxon>
        <taxon>Rodentia</taxon>
        <taxon>Myomorpha</taxon>
        <taxon>Muroidea</taxon>
        <taxon>Cricetidae</taxon>
        <taxon>Arvicolinae</taxon>
        <taxon>Microtus</taxon>
    </lineage>
</organism>
<feature type="compositionally biased region" description="Polar residues" evidence="1">
    <location>
        <begin position="15"/>
        <end position="26"/>
    </location>
</feature>
<accession>A0ABM1U1D3</accession>
<evidence type="ECO:0000313" key="2">
    <source>
        <dbReference type="Proteomes" id="UP000694915"/>
    </source>
</evidence>
<feature type="region of interest" description="Disordered" evidence="1">
    <location>
        <begin position="183"/>
        <end position="211"/>
    </location>
</feature>
<proteinExistence type="predicted"/>
<reference evidence="3" key="1">
    <citation type="submission" date="2025-08" db="UniProtKB">
        <authorList>
            <consortium name="RefSeq"/>
        </authorList>
    </citation>
    <scope>IDENTIFICATION</scope>
</reference>
<dbReference type="RefSeq" id="XP_026635795.1">
    <property type="nucleotide sequence ID" value="XM_026779994.1"/>
</dbReference>
<feature type="compositionally biased region" description="Low complexity" evidence="1">
    <location>
        <begin position="264"/>
        <end position="291"/>
    </location>
</feature>
<protein>
    <submittedName>
        <fullName evidence="3">Serine/arginine repetitive matrix protein 1-like</fullName>
    </submittedName>
</protein>
<sequence>MVKIKCCGFPEGRSSRNTAGPPSGSRQRGLRLLQATKAAGTRAGSPEWFASHEGQWVLGTDSQDERLRRVGEEVVLEPGQYHLGDGSDVCGAVNENFSYAVLSELQSSGKAGNTASPTAFPCTCRFQPLTTDNIKLLCHAISSYSNPPTVKRFKGPLWPAWQPGPRQLQLCCTLFQRLTKHSHLASRTSRGPGREGEPCPSAPVPPPAKRWHSPRCPAGCTWLPRLPRARVRDDQLVLRRLGPDPPDVPALGRERKREENRGSPAPAARAETVAAPPPLSNASAASRLPSSSRRRRGRAAEGTHSPSGSTRKLFGAETEMGSEFSSPSGGGGGSPVSASAQRRHRRGAEPTRPPAPWAPLSSVKSRPPPLPGTPDLHHVPREPLNCRLRVPDRSFSGAKWVKSPPLPTPG</sequence>
<feature type="region of interest" description="Disordered" evidence="1">
    <location>
        <begin position="237"/>
        <end position="410"/>
    </location>
</feature>
<dbReference type="Proteomes" id="UP000694915">
    <property type="component" value="Chromosome 6"/>
</dbReference>
<gene>
    <name evidence="3" type="primary">LOC113456214</name>
</gene>